<accession>A0ACC2ZTH5</accession>
<evidence type="ECO:0000313" key="1">
    <source>
        <dbReference type="EMBL" id="KAJ9650874.1"/>
    </source>
</evidence>
<gene>
    <name evidence="1" type="ORF">H2198_009828</name>
</gene>
<protein>
    <submittedName>
        <fullName evidence="1">Uncharacterized protein</fullName>
    </submittedName>
</protein>
<dbReference type="Proteomes" id="UP001172386">
    <property type="component" value="Unassembled WGS sequence"/>
</dbReference>
<evidence type="ECO:0000313" key="2">
    <source>
        <dbReference type="Proteomes" id="UP001172386"/>
    </source>
</evidence>
<dbReference type="EMBL" id="JAPDRQ010000300">
    <property type="protein sequence ID" value="KAJ9650874.1"/>
    <property type="molecule type" value="Genomic_DNA"/>
</dbReference>
<reference evidence="1" key="1">
    <citation type="submission" date="2022-10" db="EMBL/GenBank/DDBJ databases">
        <title>Culturing micro-colonial fungi from biological soil crusts in the Mojave desert and describing Neophaeococcomyces mojavensis, and introducing the new genera and species Taxawa tesnikishii.</title>
        <authorList>
            <person name="Kurbessoian T."/>
            <person name="Stajich J.E."/>
        </authorList>
    </citation>
    <scope>NUCLEOTIDE SEQUENCE</scope>
    <source>
        <strain evidence="1">JES_112</strain>
    </source>
</reference>
<organism evidence="1 2">
    <name type="scientific">Neophaeococcomyces mojaviensis</name>
    <dbReference type="NCBI Taxonomy" id="3383035"/>
    <lineage>
        <taxon>Eukaryota</taxon>
        <taxon>Fungi</taxon>
        <taxon>Dikarya</taxon>
        <taxon>Ascomycota</taxon>
        <taxon>Pezizomycotina</taxon>
        <taxon>Eurotiomycetes</taxon>
        <taxon>Chaetothyriomycetidae</taxon>
        <taxon>Chaetothyriales</taxon>
        <taxon>Chaetothyriales incertae sedis</taxon>
        <taxon>Neophaeococcomyces</taxon>
    </lineage>
</organism>
<name>A0ACC2ZTH5_9EURO</name>
<proteinExistence type="predicted"/>
<keyword evidence="2" id="KW-1185">Reference proteome</keyword>
<comment type="caution">
    <text evidence="1">The sequence shown here is derived from an EMBL/GenBank/DDBJ whole genome shotgun (WGS) entry which is preliminary data.</text>
</comment>
<sequence>MLTQKTGWDDTYTFEDSSAASGIECTCRRDRITDVWMIDSKGQLVQASLNFDPKSNNTVYDAGQWKLGVVYNNTIQNPTSISAIKYTGNTSIEDSSTDPPSVIEPNSTFVYFVEADGNVIGINVGTYNRSIGPQVVQNSWKIGNSSIVSESKFAGVILKTGVNSKTDQRNGVDHKIFLQLAISPEQIAVLSRNFFQRFTSDPDLWKIGFKARL</sequence>